<feature type="transmembrane region" description="Helical" evidence="1">
    <location>
        <begin position="81"/>
        <end position="98"/>
    </location>
</feature>
<dbReference type="Proteomes" id="UP000199287">
    <property type="component" value="Unassembled WGS sequence"/>
</dbReference>
<gene>
    <name evidence="2" type="ORF">SAMN05192551_10258</name>
</gene>
<reference evidence="3" key="1">
    <citation type="submission" date="2016-10" db="EMBL/GenBank/DDBJ databases">
        <authorList>
            <person name="Varghese N."/>
            <person name="Submissions S."/>
        </authorList>
    </citation>
    <scope>NUCLEOTIDE SEQUENCE [LARGE SCALE GENOMIC DNA]</scope>
    <source>
        <strain evidence="3">Z-7934</strain>
    </source>
</reference>
<dbReference type="AlphaFoldDB" id="A0A1I3BVJ8"/>
<dbReference type="EMBL" id="FOQA01000002">
    <property type="protein sequence ID" value="SFH66344.1"/>
    <property type="molecule type" value="Genomic_DNA"/>
</dbReference>
<proteinExistence type="predicted"/>
<name>A0A1I3BVJ8_9FIRM</name>
<organism evidence="2 3">
    <name type="scientific">Tindallia magadiensis</name>
    <dbReference type="NCBI Taxonomy" id="69895"/>
    <lineage>
        <taxon>Bacteria</taxon>
        <taxon>Bacillati</taxon>
        <taxon>Bacillota</taxon>
        <taxon>Clostridia</taxon>
        <taxon>Peptostreptococcales</taxon>
        <taxon>Tindalliaceae</taxon>
        <taxon>Tindallia</taxon>
    </lineage>
</organism>
<protein>
    <recommendedName>
        <fullName evidence="4">Zinc-ribbon domain-containing protein</fullName>
    </recommendedName>
</protein>
<dbReference type="OrthoDB" id="513642at2"/>
<evidence type="ECO:0000313" key="3">
    <source>
        <dbReference type="Proteomes" id="UP000199287"/>
    </source>
</evidence>
<evidence type="ECO:0000313" key="2">
    <source>
        <dbReference type="EMBL" id="SFH66344.1"/>
    </source>
</evidence>
<keyword evidence="1" id="KW-0472">Membrane</keyword>
<dbReference type="PROSITE" id="PS51257">
    <property type="entry name" value="PROKAR_LIPOPROTEIN"/>
    <property type="match status" value="1"/>
</dbReference>
<dbReference type="RefSeq" id="WP_093370139.1">
    <property type="nucleotide sequence ID" value="NZ_FOQA01000002.1"/>
</dbReference>
<sequence>MNQYKKISPSLLGLVLICFLLPFITVSCEGETIARLSGVELMTGSQVGTGFAAERVESSPEIVVTAILVVAGLITAILKKYLFAGIASGIGVISLLMFRSRVNESAMQFYPAIVRLRIGYWLALLLLIGAAGVYLYYHFTDKNQSRKIDEKKEVNPINASKVFCTQCGSQQEATDIFCTSCGAKREA</sequence>
<keyword evidence="1" id="KW-0812">Transmembrane</keyword>
<feature type="transmembrane region" description="Helical" evidence="1">
    <location>
        <begin position="118"/>
        <end position="137"/>
    </location>
</feature>
<feature type="transmembrane region" description="Helical" evidence="1">
    <location>
        <begin position="58"/>
        <end position="74"/>
    </location>
</feature>
<evidence type="ECO:0000256" key="1">
    <source>
        <dbReference type="SAM" id="Phobius"/>
    </source>
</evidence>
<accession>A0A1I3BVJ8</accession>
<keyword evidence="1" id="KW-1133">Transmembrane helix</keyword>
<dbReference type="STRING" id="69895.SAMN05192551_10258"/>
<keyword evidence="3" id="KW-1185">Reference proteome</keyword>
<evidence type="ECO:0008006" key="4">
    <source>
        <dbReference type="Google" id="ProtNLM"/>
    </source>
</evidence>